<keyword evidence="3" id="KW-1185">Reference proteome</keyword>
<dbReference type="Pfam" id="PF13358">
    <property type="entry name" value="DDE_3"/>
    <property type="match status" value="1"/>
</dbReference>
<dbReference type="Gene3D" id="3.30.420.10">
    <property type="entry name" value="Ribonuclease H-like superfamily/Ribonuclease H"/>
    <property type="match status" value="1"/>
</dbReference>
<evidence type="ECO:0000259" key="1">
    <source>
        <dbReference type="Pfam" id="PF13358"/>
    </source>
</evidence>
<evidence type="ECO:0000313" key="3">
    <source>
        <dbReference type="Proteomes" id="UP001530315"/>
    </source>
</evidence>
<dbReference type="Proteomes" id="UP001530315">
    <property type="component" value="Unassembled WGS sequence"/>
</dbReference>
<protein>
    <recommendedName>
        <fullName evidence="1">Tc1-like transposase DDE domain-containing protein</fullName>
    </recommendedName>
</protein>
<comment type="caution">
    <text evidence="2">The sequence shown here is derived from an EMBL/GenBank/DDBJ whole genome shotgun (WGS) entry which is preliminary data.</text>
</comment>
<dbReference type="InterPro" id="IPR036397">
    <property type="entry name" value="RNaseH_sf"/>
</dbReference>
<accession>A0ABD3QZY3</accession>
<evidence type="ECO:0000313" key="2">
    <source>
        <dbReference type="EMBL" id="KAL3803775.1"/>
    </source>
</evidence>
<dbReference type="AlphaFoldDB" id="A0ABD3QZY3"/>
<name>A0ABD3QZY3_9STRA</name>
<gene>
    <name evidence="2" type="ORF">ACHAW5_004626</name>
</gene>
<sequence length="158" mass="18137">MTDPDFRNSYSIIGICGISRRSTPVKYRITESTVDTELFAMGMEDAVASGFLRPGNVLVMDNAANHTGKENTVLEDWLWNDHSIFALFLPVRMPEWNPIELLWNCLSMRLKHNDWDNIHGSSRVIHAAIHILDRITHREVESFYQKMFALAQTTQSLS</sequence>
<reference evidence="2 3" key="1">
    <citation type="submission" date="2024-10" db="EMBL/GenBank/DDBJ databases">
        <title>Updated reference genomes for cyclostephanoid diatoms.</title>
        <authorList>
            <person name="Roberts W.R."/>
            <person name="Alverson A.J."/>
        </authorList>
    </citation>
    <scope>NUCLEOTIDE SEQUENCE [LARGE SCALE GENOMIC DNA]</scope>
    <source>
        <strain evidence="2 3">AJA276-08</strain>
    </source>
</reference>
<feature type="domain" description="Tc1-like transposase DDE" evidence="1">
    <location>
        <begin position="15"/>
        <end position="115"/>
    </location>
</feature>
<organism evidence="2 3">
    <name type="scientific">Stephanodiscus triporus</name>
    <dbReference type="NCBI Taxonomy" id="2934178"/>
    <lineage>
        <taxon>Eukaryota</taxon>
        <taxon>Sar</taxon>
        <taxon>Stramenopiles</taxon>
        <taxon>Ochrophyta</taxon>
        <taxon>Bacillariophyta</taxon>
        <taxon>Coscinodiscophyceae</taxon>
        <taxon>Thalassiosirophycidae</taxon>
        <taxon>Stephanodiscales</taxon>
        <taxon>Stephanodiscaceae</taxon>
        <taxon>Stephanodiscus</taxon>
    </lineage>
</organism>
<dbReference type="InterPro" id="IPR038717">
    <property type="entry name" value="Tc1-like_DDE_dom"/>
</dbReference>
<proteinExistence type="predicted"/>
<dbReference type="EMBL" id="JALLAZ020000106">
    <property type="protein sequence ID" value="KAL3803775.1"/>
    <property type="molecule type" value="Genomic_DNA"/>
</dbReference>